<feature type="site" description="Interaction with phosphoserine on interacting protein" evidence="2">
    <location>
        <position position="129"/>
    </location>
</feature>
<dbReference type="Gene3D" id="1.20.190.20">
    <property type="entry name" value="14-3-3 domain"/>
    <property type="match status" value="1"/>
</dbReference>
<name>A0A0C2N9E9_THEKT</name>
<protein>
    <submittedName>
        <fullName evidence="4">14-3-3 protein beta/alpha-B</fullName>
    </submittedName>
</protein>
<gene>
    <name evidence="4" type="ORF">RF11_14855</name>
</gene>
<evidence type="ECO:0000256" key="2">
    <source>
        <dbReference type="PIRSR" id="PIRSR000868-1"/>
    </source>
</evidence>
<evidence type="ECO:0000313" key="5">
    <source>
        <dbReference type="Proteomes" id="UP000031668"/>
    </source>
</evidence>
<organism evidence="4 5">
    <name type="scientific">Thelohanellus kitauei</name>
    <name type="common">Myxosporean</name>
    <dbReference type="NCBI Taxonomy" id="669202"/>
    <lineage>
        <taxon>Eukaryota</taxon>
        <taxon>Metazoa</taxon>
        <taxon>Cnidaria</taxon>
        <taxon>Myxozoa</taxon>
        <taxon>Myxosporea</taxon>
        <taxon>Bivalvulida</taxon>
        <taxon>Platysporina</taxon>
        <taxon>Myxobolidae</taxon>
        <taxon>Thelohanellus</taxon>
    </lineage>
</organism>
<dbReference type="SMART" id="SM00101">
    <property type="entry name" value="14_3_3"/>
    <property type="match status" value="1"/>
</dbReference>
<proteinExistence type="inferred from homology"/>
<dbReference type="PANTHER" id="PTHR18860">
    <property type="entry name" value="14-3-3 PROTEIN"/>
    <property type="match status" value="1"/>
</dbReference>
<sequence>MVSSRDTLKTLILLSERAERYQDMFDRLIELVCLDEGLTEDERSLLSLACKNLVGPKRSACRCLAALEEKFGADDFKTTCTRELKDAVIAEIEAICKKLVDTVTAHILVRQNSPTDVVFYLKMCGDYHRYHAETLQGDKRAQVAKDAHDFYLKAYNIAVAELKPTSPVRLGLGLNLSVFYYEVEDNTALAKKTAREFLDAAVDKMGDDTENFKDNELIIQLLRDNLTLWNSESTATQIGEDVEEDQENLDTIQKVEAQ</sequence>
<dbReference type="OMA" id="IEMPATH"/>
<dbReference type="InterPro" id="IPR000308">
    <property type="entry name" value="14-3-3"/>
</dbReference>
<dbReference type="InterPro" id="IPR023410">
    <property type="entry name" value="14-3-3_domain"/>
</dbReference>
<comment type="similarity">
    <text evidence="1">Belongs to the 14-3-3 family.</text>
</comment>
<dbReference type="Pfam" id="PF00244">
    <property type="entry name" value="14-3-3"/>
    <property type="match status" value="1"/>
</dbReference>
<evidence type="ECO:0000256" key="1">
    <source>
        <dbReference type="ARBA" id="ARBA00006141"/>
    </source>
</evidence>
<dbReference type="OrthoDB" id="10260625at2759"/>
<dbReference type="PRINTS" id="PR00305">
    <property type="entry name" value="1433ZETA"/>
</dbReference>
<feature type="domain" description="14-3-3" evidence="3">
    <location>
        <begin position="5"/>
        <end position="243"/>
    </location>
</feature>
<dbReference type="Proteomes" id="UP000031668">
    <property type="component" value="Unassembled WGS sequence"/>
</dbReference>
<dbReference type="CDD" id="cd08774">
    <property type="entry name" value="14-3-3"/>
    <property type="match status" value="1"/>
</dbReference>
<dbReference type="PIRSF" id="PIRSF000868">
    <property type="entry name" value="14-3-3"/>
    <property type="match status" value="1"/>
</dbReference>
<evidence type="ECO:0000313" key="4">
    <source>
        <dbReference type="EMBL" id="KII70537.1"/>
    </source>
</evidence>
<dbReference type="AlphaFoldDB" id="A0A0C2N9E9"/>
<keyword evidence="5" id="KW-1185">Reference proteome</keyword>
<reference evidence="4 5" key="1">
    <citation type="journal article" date="2014" name="Genome Biol. Evol.">
        <title>The genome of the myxosporean Thelohanellus kitauei shows adaptations to nutrient acquisition within its fish host.</title>
        <authorList>
            <person name="Yang Y."/>
            <person name="Xiong J."/>
            <person name="Zhou Z."/>
            <person name="Huo F."/>
            <person name="Miao W."/>
            <person name="Ran C."/>
            <person name="Liu Y."/>
            <person name="Zhang J."/>
            <person name="Feng J."/>
            <person name="Wang M."/>
            <person name="Wang M."/>
            <person name="Wang L."/>
            <person name="Yao B."/>
        </authorList>
    </citation>
    <scope>NUCLEOTIDE SEQUENCE [LARGE SCALE GENOMIC DNA]</scope>
    <source>
        <strain evidence="4">Wuqing</strain>
    </source>
</reference>
<accession>A0A0C2N9E9</accession>
<dbReference type="SUPFAM" id="SSF48445">
    <property type="entry name" value="14-3-3 protein"/>
    <property type="match status" value="1"/>
</dbReference>
<comment type="caution">
    <text evidence="4">The sequence shown here is derived from an EMBL/GenBank/DDBJ whole genome shotgun (WGS) entry which is preliminary data.</text>
</comment>
<dbReference type="EMBL" id="JWZT01002036">
    <property type="protein sequence ID" value="KII70537.1"/>
    <property type="molecule type" value="Genomic_DNA"/>
</dbReference>
<evidence type="ECO:0000259" key="3">
    <source>
        <dbReference type="SMART" id="SM00101"/>
    </source>
</evidence>
<dbReference type="InterPro" id="IPR036815">
    <property type="entry name" value="14-3-3_dom_sf"/>
</dbReference>
<feature type="site" description="Interaction with phosphoserine on interacting protein" evidence="2">
    <location>
        <position position="58"/>
    </location>
</feature>